<evidence type="ECO:0000256" key="1">
    <source>
        <dbReference type="SAM" id="Phobius"/>
    </source>
</evidence>
<evidence type="ECO:0000313" key="2">
    <source>
        <dbReference type="EMBL" id="CEJ75506.1"/>
    </source>
</evidence>
<feature type="transmembrane region" description="Helical" evidence="1">
    <location>
        <begin position="9"/>
        <end position="28"/>
    </location>
</feature>
<gene>
    <name evidence="2" type="ORF">ATCC9714PCS11_00471</name>
</gene>
<keyword evidence="1" id="KW-1133">Transmembrane helix</keyword>
<dbReference type="EMBL" id="LN679999">
    <property type="protein sequence ID" value="CEJ75506.1"/>
    <property type="molecule type" value="Genomic_DNA"/>
</dbReference>
<geneLocation type="plasmid" evidence="2 3">
    <name>pCS1</name>
</geneLocation>
<reference evidence="2 3" key="1">
    <citation type="submission" date="2014-11" db="EMBL/GenBank/DDBJ databases">
        <authorList>
            <person name="Aslett M.A."/>
            <person name="De Silva N."/>
        </authorList>
    </citation>
    <scope>NUCLEOTIDE SEQUENCE [LARGE SCALE GENOMIC DNA]</scope>
    <source>
        <strain evidence="2 3">ATCC9714</strain>
        <plasmid evidence="2 3">pCS1</plasmid>
    </source>
</reference>
<keyword evidence="1" id="KW-0472">Membrane</keyword>
<name>A0ABP1XW51_PARSO</name>
<keyword evidence="2" id="KW-0614">Plasmid</keyword>
<organism evidence="2 3">
    <name type="scientific">Paraclostridium sordellii</name>
    <name type="common">Clostridium sordellii</name>
    <dbReference type="NCBI Taxonomy" id="1505"/>
    <lineage>
        <taxon>Bacteria</taxon>
        <taxon>Bacillati</taxon>
        <taxon>Bacillota</taxon>
        <taxon>Clostridia</taxon>
        <taxon>Peptostreptococcales</taxon>
        <taxon>Peptostreptococcaceae</taxon>
        <taxon>Paraclostridium</taxon>
    </lineage>
</organism>
<proteinExistence type="predicted"/>
<protein>
    <submittedName>
        <fullName evidence="2">Membrane protein</fullName>
    </submittedName>
</protein>
<dbReference type="Proteomes" id="UP000032811">
    <property type="component" value="Plasmid pCS1"/>
</dbReference>
<accession>A0ABP1XW51</accession>
<evidence type="ECO:0000313" key="3">
    <source>
        <dbReference type="Proteomes" id="UP000032811"/>
    </source>
</evidence>
<keyword evidence="3" id="KW-1185">Reference proteome</keyword>
<keyword evidence="1" id="KW-0812">Transmembrane</keyword>
<feature type="transmembrane region" description="Helical" evidence="1">
    <location>
        <begin position="34"/>
        <end position="51"/>
    </location>
</feature>
<sequence>MKSKKIYKYLLYLIILIYGLKAIYNIYSKNHLEMVQNIGLVFVFYCILKVAQNKNY</sequence>